<dbReference type="AlphaFoldDB" id="A0AA37WIM2"/>
<dbReference type="PROSITE" id="PS50005">
    <property type="entry name" value="TPR"/>
    <property type="match status" value="1"/>
</dbReference>
<dbReference type="InterPro" id="IPR019734">
    <property type="entry name" value="TPR_rpt"/>
</dbReference>
<dbReference type="SUPFAM" id="SSF48452">
    <property type="entry name" value="TPR-like"/>
    <property type="match status" value="1"/>
</dbReference>
<protein>
    <recommendedName>
        <fullName evidence="4">Tetratricopeptide repeat protein</fullName>
    </recommendedName>
</protein>
<sequence>MQKRNTFFNSSFVSRLLTVSICFGSLVLGTSSVFYSAQVKAMQESEVKTRRVPTLRAKVYEQLSRAQTESDADNINGALAILDEVKSKMNSMNAYEIATMYNFYGFIYYNEERFDETIASFEKAIEQSPIPVGFEQTALYSLAQLNMAQGNFDKVVEYLERWESLNNGNIPPKNYILKAQALYQGKKFEEARGYIEQAIAGHEAEGYLPDENWLVLQRAIYFELKQPEKVKEIIAKLIRLYDEPKYWVQLAGMYGELEQPKKQLATMEIAYQRGFVTSANDTFNLAQLYYFNGVPYKGAALMEQAISDNVLDENLRNLRFLAQAWQSAKENEKAIPVFAKAADLSEDGVLDAQLALIYFNADRFDDAIASANKAIEKGSLRSPGNTYLVLGLSLYNKRLFVDALDTLAKAEQFPATRASSRQWQQYVEKEKTNYEVLQSIEAAP</sequence>
<dbReference type="Gene3D" id="1.25.40.10">
    <property type="entry name" value="Tetratricopeptide repeat domain"/>
    <property type="match status" value="3"/>
</dbReference>
<dbReference type="PANTHER" id="PTHR12558">
    <property type="entry name" value="CELL DIVISION CYCLE 16,23,27"/>
    <property type="match status" value="1"/>
</dbReference>
<dbReference type="RefSeq" id="WP_284217459.1">
    <property type="nucleotide sequence ID" value="NZ_BSOT01000005.1"/>
</dbReference>
<evidence type="ECO:0008006" key="4">
    <source>
        <dbReference type="Google" id="ProtNLM"/>
    </source>
</evidence>
<dbReference type="Pfam" id="PF13432">
    <property type="entry name" value="TPR_16"/>
    <property type="match status" value="1"/>
</dbReference>
<dbReference type="PANTHER" id="PTHR12558:SF13">
    <property type="entry name" value="CELL DIVISION CYCLE PROTEIN 27 HOMOLOG"/>
    <property type="match status" value="1"/>
</dbReference>
<dbReference type="SUPFAM" id="SSF81901">
    <property type="entry name" value="HCP-like"/>
    <property type="match status" value="1"/>
</dbReference>
<evidence type="ECO:0000313" key="3">
    <source>
        <dbReference type="Proteomes" id="UP001156601"/>
    </source>
</evidence>
<comment type="caution">
    <text evidence="2">The sequence shown here is derived from an EMBL/GenBank/DDBJ whole genome shotgun (WGS) entry which is preliminary data.</text>
</comment>
<dbReference type="InterPro" id="IPR011990">
    <property type="entry name" value="TPR-like_helical_dom_sf"/>
</dbReference>
<name>A0AA37WIM2_9ALTE</name>
<evidence type="ECO:0000256" key="1">
    <source>
        <dbReference type="PROSITE-ProRule" id="PRU00339"/>
    </source>
</evidence>
<dbReference type="EMBL" id="BSOT01000005">
    <property type="protein sequence ID" value="GLR71162.1"/>
    <property type="molecule type" value="Genomic_DNA"/>
</dbReference>
<accession>A0AA37WIM2</accession>
<keyword evidence="1" id="KW-0802">TPR repeat</keyword>
<dbReference type="SMART" id="SM00028">
    <property type="entry name" value="TPR"/>
    <property type="match status" value="5"/>
</dbReference>
<reference evidence="2" key="2">
    <citation type="submission" date="2023-01" db="EMBL/GenBank/DDBJ databases">
        <title>Draft genome sequence of Agaribacter marinus strain NBRC 110023.</title>
        <authorList>
            <person name="Sun Q."/>
            <person name="Mori K."/>
        </authorList>
    </citation>
    <scope>NUCLEOTIDE SEQUENCE</scope>
    <source>
        <strain evidence="2">NBRC 110023</strain>
    </source>
</reference>
<proteinExistence type="predicted"/>
<dbReference type="Pfam" id="PF13181">
    <property type="entry name" value="TPR_8"/>
    <property type="match status" value="1"/>
</dbReference>
<feature type="repeat" description="TPR" evidence="1">
    <location>
        <begin position="98"/>
        <end position="131"/>
    </location>
</feature>
<gene>
    <name evidence="2" type="ORF">GCM10007852_20700</name>
</gene>
<organism evidence="2 3">
    <name type="scientific">Agaribacter marinus</name>
    <dbReference type="NCBI Taxonomy" id="1431249"/>
    <lineage>
        <taxon>Bacteria</taxon>
        <taxon>Pseudomonadati</taxon>
        <taxon>Pseudomonadota</taxon>
        <taxon>Gammaproteobacteria</taxon>
        <taxon>Alteromonadales</taxon>
        <taxon>Alteromonadaceae</taxon>
        <taxon>Agaribacter</taxon>
    </lineage>
</organism>
<dbReference type="Proteomes" id="UP001156601">
    <property type="component" value="Unassembled WGS sequence"/>
</dbReference>
<keyword evidence="3" id="KW-1185">Reference proteome</keyword>
<reference evidence="2" key="1">
    <citation type="journal article" date="2014" name="Int. J. Syst. Evol. Microbiol.">
        <title>Complete genome sequence of Corynebacterium casei LMG S-19264T (=DSM 44701T), isolated from a smear-ripened cheese.</title>
        <authorList>
            <consortium name="US DOE Joint Genome Institute (JGI-PGF)"/>
            <person name="Walter F."/>
            <person name="Albersmeier A."/>
            <person name="Kalinowski J."/>
            <person name="Ruckert C."/>
        </authorList>
    </citation>
    <scope>NUCLEOTIDE SEQUENCE</scope>
    <source>
        <strain evidence="2">NBRC 110023</strain>
    </source>
</reference>
<evidence type="ECO:0000313" key="2">
    <source>
        <dbReference type="EMBL" id="GLR71162.1"/>
    </source>
</evidence>